<comment type="similarity">
    <text evidence="7">Belongs to the FtsB family.</text>
</comment>
<feature type="topological domain" description="Periplasmic" evidence="7">
    <location>
        <begin position="22"/>
        <end position="107"/>
    </location>
</feature>
<feature type="coiled-coil region" evidence="7">
    <location>
        <begin position="29"/>
        <end position="63"/>
    </location>
</feature>
<comment type="subcellular location">
    <subcellularLocation>
        <location evidence="7">Cell inner membrane</location>
        <topology evidence="7">Single-pass type II membrane protein</topology>
    </subcellularLocation>
    <text evidence="7">Localizes to the division septum.</text>
</comment>
<comment type="function">
    <text evidence="7">Essential cell division protein. May link together the upstream cell division proteins, which are predominantly cytoplasmic, with the downstream cell division proteins, which are predominantly periplasmic.</text>
</comment>
<keyword evidence="7" id="KW-0997">Cell inner membrane</keyword>
<evidence type="ECO:0000256" key="1">
    <source>
        <dbReference type="ARBA" id="ARBA00022475"/>
    </source>
</evidence>
<keyword evidence="3 7" id="KW-0812">Transmembrane</keyword>
<dbReference type="PANTHER" id="PTHR37485">
    <property type="entry name" value="CELL DIVISION PROTEIN FTSB"/>
    <property type="match status" value="1"/>
</dbReference>
<dbReference type="NCBIfam" id="NF002058">
    <property type="entry name" value="PRK00888.1"/>
    <property type="match status" value="1"/>
</dbReference>
<dbReference type="GO" id="GO:0030428">
    <property type="term" value="C:cell septum"/>
    <property type="evidence" value="ECO:0007669"/>
    <property type="project" value="TreeGrafter"/>
</dbReference>
<keyword evidence="9" id="KW-1185">Reference proteome</keyword>
<keyword evidence="2 7" id="KW-0132">Cell division</keyword>
<keyword evidence="5 7" id="KW-0472">Membrane</keyword>
<dbReference type="GO" id="GO:0043093">
    <property type="term" value="P:FtsZ-dependent cytokinesis"/>
    <property type="evidence" value="ECO:0007669"/>
    <property type="project" value="UniProtKB-UniRule"/>
</dbReference>
<reference evidence="8 9" key="1">
    <citation type="journal article" date="2020" name="Arch. Microbiol.">
        <title>The genome sequence of the giant phototrophic gammaproteobacterium Thiospirillum jenense gives insight into its physiological properties and phylogenetic relationships.</title>
        <authorList>
            <person name="Imhoff J.F."/>
            <person name="Meyer T.E."/>
            <person name="Kyndt J.A."/>
        </authorList>
    </citation>
    <scope>NUCLEOTIDE SEQUENCE [LARGE SCALE GENOMIC DNA]</scope>
    <source>
        <strain evidence="8 9">DSM 216</strain>
    </source>
</reference>
<name>A0A839H8M2_9GAMM</name>
<dbReference type="AlphaFoldDB" id="A0A839H8M2"/>
<keyword evidence="7" id="KW-0175">Coiled coil</keyword>
<dbReference type="HAMAP" id="MF_00599">
    <property type="entry name" value="FtsB"/>
    <property type="match status" value="1"/>
</dbReference>
<keyword evidence="6 7" id="KW-0131">Cell cycle</keyword>
<comment type="subunit">
    <text evidence="7">Part of a complex composed of FtsB, FtsL and FtsQ.</text>
</comment>
<evidence type="ECO:0000313" key="8">
    <source>
        <dbReference type="EMBL" id="MBB1124940.1"/>
    </source>
</evidence>
<dbReference type="Pfam" id="PF04977">
    <property type="entry name" value="DivIC"/>
    <property type="match status" value="1"/>
</dbReference>
<evidence type="ECO:0000256" key="5">
    <source>
        <dbReference type="ARBA" id="ARBA00023136"/>
    </source>
</evidence>
<evidence type="ECO:0000256" key="2">
    <source>
        <dbReference type="ARBA" id="ARBA00022618"/>
    </source>
</evidence>
<accession>A0A839H8M2</accession>
<feature type="topological domain" description="Cytoplasmic" evidence="7">
    <location>
        <begin position="1"/>
        <end position="3"/>
    </location>
</feature>
<dbReference type="PANTHER" id="PTHR37485:SF1">
    <property type="entry name" value="CELL DIVISION PROTEIN FTSB"/>
    <property type="match status" value="1"/>
</dbReference>
<keyword evidence="4 7" id="KW-1133">Transmembrane helix</keyword>
<sequence length="107" mass="12271">MRWLMIVLIVLLSWLQYRLWLGTGSLEELYSLKTQLAEYQTELKRLEARNRALAAEVDDLKVGYAAIEERARFELGMIKHGELFLQLVEQPAQPHSAVPQLSPPIAP</sequence>
<dbReference type="GO" id="GO:0005886">
    <property type="term" value="C:plasma membrane"/>
    <property type="evidence" value="ECO:0007669"/>
    <property type="project" value="UniProtKB-SubCell"/>
</dbReference>
<organism evidence="8 9">
    <name type="scientific">Thiospirillum jenense</name>
    <dbReference type="NCBI Taxonomy" id="1653858"/>
    <lineage>
        <taxon>Bacteria</taxon>
        <taxon>Pseudomonadati</taxon>
        <taxon>Pseudomonadota</taxon>
        <taxon>Gammaproteobacteria</taxon>
        <taxon>Chromatiales</taxon>
        <taxon>Chromatiaceae</taxon>
        <taxon>Thiospirillum</taxon>
    </lineage>
</organism>
<evidence type="ECO:0000313" key="9">
    <source>
        <dbReference type="Proteomes" id="UP000548632"/>
    </source>
</evidence>
<proteinExistence type="inferred from homology"/>
<evidence type="ECO:0000256" key="4">
    <source>
        <dbReference type="ARBA" id="ARBA00022989"/>
    </source>
</evidence>
<dbReference type="EMBL" id="JABVCQ010000003">
    <property type="protein sequence ID" value="MBB1124940.1"/>
    <property type="molecule type" value="Genomic_DNA"/>
</dbReference>
<evidence type="ECO:0000256" key="3">
    <source>
        <dbReference type="ARBA" id="ARBA00022692"/>
    </source>
</evidence>
<keyword evidence="1 7" id="KW-1003">Cell membrane</keyword>
<gene>
    <name evidence="7 8" type="primary">ftsB</name>
    <name evidence="8" type="ORF">HUK38_01670</name>
</gene>
<evidence type="ECO:0000256" key="7">
    <source>
        <dbReference type="HAMAP-Rule" id="MF_00599"/>
    </source>
</evidence>
<comment type="caution">
    <text evidence="8">The sequence shown here is derived from an EMBL/GenBank/DDBJ whole genome shotgun (WGS) entry which is preliminary data.</text>
</comment>
<dbReference type="Proteomes" id="UP000548632">
    <property type="component" value="Unassembled WGS sequence"/>
</dbReference>
<dbReference type="GO" id="GO:0032153">
    <property type="term" value="C:cell division site"/>
    <property type="evidence" value="ECO:0007669"/>
    <property type="project" value="UniProtKB-UniRule"/>
</dbReference>
<dbReference type="InterPro" id="IPR023081">
    <property type="entry name" value="Cell_div_FtsB"/>
</dbReference>
<evidence type="ECO:0000256" key="6">
    <source>
        <dbReference type="ARBA" id="ARBA00023306"/>
    </source>
</evidence>
<protein>
    <recommendedName>
        <fullName evidence="7">Cell division protein FtsB</fullName>
    </recommendedName>
</protein>
<dbReference type="InterPro" id="IPR007060">
    <property type="entry name" value="FtsL/DivIC"/>
</dbReference>